<dbReference type="AlphaFoldDB" id="A0A6N6MUW8"/>
<protein>
    <submittedName>
        <fullName evidence="1">Uncharacterized protein</fullName>
    </submittedName>
</protein>
<reference evidence="1 2" key="1">
    <citation type="submission" date="2019-09" db="EMBL/GenBank/DDBJ databases">
        <title>YIM 132548 draft genome.</title>
        <authorList>
            <person name="Jiang L."/>
        </authorList>
    </citation>
    <scope>NUCLEOTIDE SEQUENCE [LARGE SCALE GENOMIC DNA]</scope>
    <source>
        <strain evidence="1 2">YIM 132548</strain>
    </source>
</reference>
<sequence>MMPNRRSDFEGPPNRVASRTLMRAELISLRARVAVMEKIVIALLDSTLDWDPVLSTLRGGLSDFEETFDDQIPIIGEQQDERAALRDATRQHLARLMQSLDP</sequence>
<comment type="caution">
    <text evidence="1">The sequence shown here is derived from an EMBL/GenBank/DDBJ whole genome shotgun (WGS) entry which is preliminary data.</text>
</comment>
<dbReference type="RefSeq" id="WP_150964537.1">
    <property type="nucleotide sequence ID" value="NZ_VZZJ01000012.1"/>
</dbReference>
<evidence type="ECO:0000313" key="2">
    <source>
        <dbReference type="Proteomes" id="UP000441523"/>
    </source>
</evidence>
<proteinExistence type="predicted"/>
<dbReference type="Proteomes" id="UP000441523">
    <property type="component" value="Unassembled WGS sequence"/>
</dbReference>
<dbReference type="EMBL" id="VZZJ01000012">
    <property type="protein sequence ID" value="KAB1072647.1"/>
    <property type="molecule type" value="Genomic_DNA"/>
</dbReference>
<accession>A0A6N6MUW8</accession>
<organism evidence="1 2">
    <name type="scientific">Methylobacterium planeticum</name>
    <dbReference type="NCBI Taxonomy" id="2615211"/>
    <lineage>
        <taxon>Bacteria</taxon>
        <taxon>Pseudomonadati</taxon>
        <taxon>Pseudomonadota</taxon>
        <taxon>Alphaproteobacteria</taxon>
        <taxon>Hyphomicrobiales</taxon>
        <taxon>Methylobacteriaceae</taxon>
        <taxon>Methylobacterium</taxon>
    </lineage>
</organism>
<evidence type="ECO:0000313" key="1">
    <source>
        <dbReference type="EMBL" id="KAB1072647.1"/>
    </source>
</evidence>
<name>A0A6N6MUW8_9HYPH</name>
<keyword evidence="2" id="KW-1185">Reference proteome</keyword>
<gene>
    <name evidence="1" type="ORF">F6X51_15290</name>
</gene>